<dbReference type="Proteomes" id="UP000244005">
    <property type="component" value="Unassembled WGS sequence"/>
</dbReference>
<organism evidence="1 2">
    <name type="scientific">Marchantia polymorpha</name>
    <name type="common">Common liverwort</name>
    <name type="synonym">Marchantia aquatica</name>
    <dbReference type="NCBI Taxonomy" id="3197"/>
    <lineage>
        <taxon>Eukaryota</taxon>
        <taxon>Viridiplantae</taxon>
        <taxon>Streptophyta</taxon>
        <taxon>Embryophyta</taxon>
        <taxon>Marchantiophyta</taxon>
        <taxon>Marchantiopsida</taxon>
        <taxon>Marchantiidae</taxon>
        <taxon>Marchantiales</taxon>
        <taxon>Marchantiaceae</taxon>
        <taxon>Marchantia</taxon>
    </lineage>
</organism>
<keyword evidence="2" id="KW-1185">Reference proteome</keyword>
<sequence length="150" mass="16563">MSWLVIDRKVQRPHLTSAQIFPGSQGSAASKFERMNCHGWRRKYSPLSAVAACVSQLGSTLCPLAVEVGVPRTRPYRTFPCHRLSAIADPLIIPCHDMACHDMLPSVLHGMGKPFGEPGKIRQEFRNQLNHPLSAYLRCAASSTISGFFS</sequence>
<evidence type="ECO:0000313" key="1">
    <source>
        <dbReference type="EMBL" id="PTQ39096.1"/>
    </source>
</evidence>
<dbReference type="Gramene" id="Mp6g14220.1">
    <property type="protein sequence ID" value="Mp6g14220.1.cds1"/>
    <property type="gene ID" value="Mp6g14220"/>
</dbReference>
<name>A0A2R6WZ18_MARPO</name>
<dbReference type="EMBL" id="KZ772719">
    <property type="protein sequence ID" value="PTQ39096.1"/>
    <property type="molecule type" value="Genomic_DNA"/>
</dbReference>
<protein>
    <submittedName>
        <fullName evidence="1">Uncharacterized protein</fullName>
    </submittedName>
</protein>
<accession>A0A2R6WZ18</accession>
<gene>
    <name evidence="1" type="ORF">MARPO_0047s0076</name>
</gene>
<proteinExistence type="predicted"/>
<dbReference type="AlphaFoldDB" id="A0A2R6WZ18"/>
<evidence type="ECO:0000313" key="2">
    <source>
        <dbReference type="Proteomes" id="UP000244005"/>
    </source>
</evidence>
<reference evidence="2" key="1">
    <citation type="journal article" date="2017" name="Cell">
        <title>Insights into land plant evolution garnered from the Marchantia polymorpha genome.</title>
        <authorList>
            <person name="Bowman J.L."/>
            <person name="Kohchi T."/>
            <person name="Yamato K.T."/>
            <person name="Jenkins J."/>
            <person name="Shu S."/>
            <person name="Ishizaki K."/>
            <person name="Yamaoka S."/>
            <person name="Nishihama R."/>
            <person name="Nakamura Y."/>
            <person name="Berger F."/>
            <person name="Adam C."/>
            <person name="Aki S.S."/>
            <person name="Althoff F."/>
            <person name="Araki T."/>
            <person name="Arteaga-Vazquez M.A."/>
            <person name="Balasubrmanian S."/>
            <person name="Barry K."/>
            <person name="Bauer D."/>
            <person name="Boehm C.R."/>
            <person name="Briginshaw L."/>
            <person name="Caballero-Perez J."/>
            <person name="Catarino B."/>
            <person name="Chen F."/>
            <person name="Chiyoda S."/>
            <person name="Chovatia M."/>
            <person name="Davies K.M."/>
            <person name="Delmans M."/>
            <person name="Demura T."/>
            <person name="Dierschke T."/>
            <person name="Dolan L."/>
            <person name="Dorantes-Acosta A.E."/>
            <person name="Eklund D.M."/>
            <person name="Florent S.N."/>
            <person name="Flores-Sandoval E."/>
            <person name="Fujiyama A."/>
            <person name="Fukuzawa H."/>
            <person name="Galik B."/>
            <person name="Grimanelli D."/>
            <person name="Grimwood J."/>
            <person name="Grossniklaus U."/>
            <person name="Hamada T."/>
            <person name="Haseloff J."/>
            <person name="Hetherington A.J."/>
            <person name="Higo A."/>
            <person name="Hirakawa Y."/>
            <person name="Hundley H.N."/>
            <person name="Ikeda Y."/>
            <person name="Inoue K."/>
            <person name="Inoue S.I."/>
            <person name="Ishida S."/>
            <person name="Jia Q."/>
            <person name="Kakita M."/>
            <person name="Kanazawa T."/>
            <person name="Kawai Y."/>
            <person name="Kawashima T."/>
            <person name="Kennedy M."/>
            <person name="Kinose K."/>
            <person name="Kinoshita T."/>
            <person name="Kohara Y."/>
            <person name="Koide E."/>
            <person name="Komatsu K."/>
            <person name="Kopischke S."/>
            <person name="Kubo M."/>
            <person name="Kyozuka J."/>
            <person name="Lagercrantz U."/>
            <person name="Lin S.S."/>
            <person name="Lindquist E."/>
            <person name="Lipzen A.M."/>
            <person name="Lu C.W."/>
            <person name="De Luna E."/>
            <person name="Martienssen R.A."/>
            <person name="Minamino N."/>
            <person name="Mizutani M."/>
            <person name="Mizutani M."/>
            <person name="Mochizuki N."/>
            <person name="Monte I."/>
            <person name="Mosher R."/>
            <person name="Nagasaki H."/>
            <person name="Nakagami H."/>
            <person name="Naramoto S."/>
            <person name="Nishitani K."/>
            <person name="Ohtani M."/>
            <person name="Okamoto T."/>
            <person name="Okumura M."/>
            <person name="Phillips J."/>
            <person name="Pollak B."/>
            <person name="Reinders A."/>
            <person name="Rovekamp M."/>
            <person name="Sano R."/>
            <person name="Sawa S."/>
            <person name="Schmid M.W."/>
            <person name="Shirakawa M."/>
            <person name="Solano R."/>
            <person name="Spunde A."/>
            <person name="Suetsugu N."/>
            <person name="Sugano S."/>
            <person name="Sugiyama A."/>
            <person name="Sun R."/>
            <person name="Suzuki Y."/>
            <person name="Takenaka M."/>
            <person name="Takezawa D."/>
            <person name="Tomogane H."/>
            <person name="Tsuzuki M."/>
            <person name="Ueda T."/>
            <person name="Umeda M."/>
            <person name="Ward J.M."/>
            <person name="Watanabe Y."/>
            <person name="Yazaki K."/>
            <person name="Yokoyama R."/>
            <person name="Yoshitake Y."/>
            <person name="Yotsui I."/>
            <person name="Zachgo S."/>
            <person name="Schmutz J."/>
        </authorList>
    </citation>
    <scope>NUCLEOTIDE SEQUENCE [LARGE SCALE GENOMIC DNA]</scope>
    <source>
        <strain evidence="2">Tak-1</strain>
    </source>
</reference>